<dbReference type="InParanoid" id="A0A6J0BKR8"/>
<dbReference type="Proteomes" id="UP000829291">
    <property type="component" value="Chromosome 1"/>
</dbReference>
<dbReference type="KEGG" id="nlo:107220944"/>
<evidence type="ECO:0000313" key="1">
    <source>
        <dbReference type="Proteomes" id="UP000829291"/>
    </source>
</evidence>
<organism evidence="2">
    <name type="scientific">Neodiprion lecontei</name>
    <name type="common">Redheaded pine sawfly</name>
    <dbReference type="NCBI Taxonomy" id="441921"/>
    <lineage>
        <taxon>Eukaryota</taxon>
        <taxon>Metazoa</taxon>
        <taxon>Ecdysozoa</taxon>
        <taxon>Arthropoda</taxon>
        <taxon>Hexapoda</taxon>
        <taxon>Insecta</taxon>
        <taxon>Pterygota</taxon>
        <taxon>Neoptera</taxon>
        <taxon>Endopterygota</taxon>
        <taxon>Hymenoptera</taxon>
        <taxon>Tenthredinoidea</taxon>
        <taxon>Diprionidae</taxon>
        <taxon>Diprioninae</taxon>
        <taxon>Neodiprion</taxon>
    </lineage>
</organism>
<dbReference type="GeneID" id="107220944"/>
<evidence type="ECO:0000313" key="2">
    <source>
        <dbReference type="RefSeq" id="XP_015515245.2"/>
    </source>
</evidence>
<dbReference type="PANTHER" id="PTHR14659:SF1">
    <property type="entry name" value="ALPHA- AND GAMMA-ADAPTIN-BINDING PROTEIN P34"/>
    <property type="match status" value="1"/>
</dbReference>
<name>A0A6J0BKR8_NEOLC</name>
<dbReference type="PANTHER" id="PTHR14659">
    <property type="entry name" value="ALPHA- AND GAMMA-ADAPTIN-BINDING PROTEIN P34"/>
    <property type="match status" value="1"/>
</dbReference>
<keyword evidence="1" id="KW-1185">Reference proteome</keyword>
<gene>
    <name evidence="2" type="primary">LOC107220944</name>
</gene>
<reference evidence="2" key="1">
    <citation type="submission" date="2025-08" db="UniProtKB">
        <authorList>
            <consortium name="RefSeq"/>
        </authorList>
    </citation>
    <scope>IDENTIFICATION</scope>
    <source>
        <tissue evidence="2">Thorax and Abdomen</tissue>
    </source>
</reference>
<proteinExistence type="predicted"/>
<dbReference type="Gene3D" id="3.40.50.11960">
    <property type="match status" value="1"/>
</dbReference>
<dbReference type="RefSeq" id="XP_015515245.2">
    <property type="nucleotide sequence ID" value="XM_015659759.2"/>
</dbReference>
<dbReference type="OrthoDB" id="1741717at2759"/>
<sequence>MNLPRVLIASTASGKADEIARDIGAKELDTEDDAVNYYLWDIENKYYKAQVMLCTTDNPLVKIDSESVEALIIYYDGRLENGTNALDEWAPLISSLSEAEVQILAWDSTIQRGNGERVLEWCAQYKFELVDFNRPEAVENPDDSEDENEKHGIDRIVEALHAHTWPNMDLKGCSTLPESGCIDIAEVDEQLQGVHLNGIHSMSQGLQLEHMLEGMMGGENADFGELFGQLLAMKEHAATLPENQRRAAAEELVTAFWKAMGGDPEEIDGLDQ</sequence>
<accession>A0A6J0BKR8</accession>
<dbReference type="InterPro" id="IPR019341">
    <property type="entry name" value="Alpha/Gamma-adaptin-bd_p34"/>
</dbReference>
<dbReference type="AlphaFoldDB" id="A0A6J0BKR8"/>
<dbReference type="Pfam" id="PF10199">
    <property type="entry name" value="Adaptin_binding"/>
    <property type="match status" value="1"/>
</dbReference>
<protein>
    <submittedName>
        <fullName evidence="2">Alpha- and gamma-adaptin-binding protein p34</fullName>
    </submittedName>
</protein>